<keyword evidence="9" id="KW-1185">Reference proteome</keyword>
<keyword evidence="2" id="KW-0436">Ligase</keyword>
<keyword evidence="6" id="KW-0030">Aminoacyl-tRNA synthetase</keyword>
<dbReference type="GO" id="GO:0003676">
    <property type="term" value="F:nucleic acid binding"/>
    <property type="evidence" value="ECO:0007669"/>
    <property type="project" value="InterPro"/>
</dbReference>
<evidence type="ECO:0000256" key="4">
    <source>
        <dbReference type="ARBA" id="ARBA00022840"/>
    </source>
</evidence>
<dbReference type="Pfam" id="PF02938">
    <property type="entry name" value="GAD"/>
    <property type="match status" value="1"/>
</dbReference>
<protein>
    <submittedName>
        <fullName evidence="8">Aspartyl-tRNA synthetase</fullName>
    </submittedName>
</protein>
<dbReference type="InterPro" id="IPR004524">
    <property type="entry name" value="Asp-tRNA-ligase_1"/>
</dbReference>
<dbReference type="SUPFAM" id="SSF55261">
    <property type="entry name" value="GAD domain-like"/>
    <property type="match status" value="1"/>
</dbReference>
<dbReference type="InterPro" id="IPR002312">
    <property type="entry name" value="Asp/Asn-tRNA-synth_IIb"/>
</dbReference>
<dbReference type="Gene3D" id="3.30.1360.30">
    <property type="entry name" value="GAD-like domain"/>
    <property type="match status" value="1"/>
</dbReference>
<dbReference type="Gene3D" id="3.30.930.10">
    <property type="entry name" value="Bira Bifunctional Protein, Domain 2"/>
    <property type="match status" value="1"/>
</dbReference>
<dbReference type="PROSITE" id="PS50862">
    <property type="entry name" value="AA_TRNA_LIGASE_II"/>
    <property type="match status" value="1"/>
</dbReference>
<evidence type="ECO:0000313" key="8">
    <source>
        <dbReference type="EMBL" id="EGG19450.1"/>
    </source>
</evidence>
<dbReference type="PANTHER" id="PTHR22594">
    <property type="entry name" value="ASPARTYL/LYSYL-TRNA SYNTHETASE"/>
    <property type="match status" value="1"/>
</dbReference>
<dbReference type="InterPro" id="IPR029351">
    <property type="entry name" value="GAD_dom"/>
</dbReference>
<dbReference type="InterPro" id="IPR045864">
    <property type="entry name" value="aa-tRNA-synth_II/BPL/LPL"/>
</dbReference>
<evidence type="ECO:0000256" key="3">
    <source>
        <dbReference type="ARBA" id="ARBA00022741"/>
    </source>
</evidence>
<dbReference type="OMA" id="LCGWVDR"/>
<dbReference type="HAMAP" id="MF_00044">
    <property type="entry name" value="Asp_tRNA_synth_type1"/>
    <property type="match status" value="1"/>
</dbReference>
<dbReference type="NCBIfam" id="TIGR00459">
    <property type="entry name" value="aspS_bact"/>
    <property type="match status" value="1"/>
</dbReference>
<dbReference type="InterPro" id="IPR004365">
    <property type="entry name" value="NA-bd_OB_tRNA"/>
</dbReference>
<dbReference type="GO" id="GO:0005739">
    <property type="term" value="C:mitochondrion"/>
    <property type="evidence" value="ECO:0007669"/>
    <property type="project" value="TreeGrafter"/>
</dbReference>
<dbReference type="InterPro" id="IPR006195">
    <property type="entry name" value="aa-tRNA-synth_II"/>
</dbReference>
<keyword evidence="3" id="KW-0547">Nucleotide-binding</keyword>
<evidence type="ECO:0000256" key="2">
    <source>
        <dbReference type="ARBA" id="ARBA00022598"/>
    </source>
</evidence>
<dbReference type="Pfam" id="PF01336">
    <property type="entry name" value="tRNA_anti-codon"/>
    <property type="match status" value="1"/>
</dbReference>
<dbReference type="GeneID" id="14871543"/>
<dbReference type="CDD" id="cd00777">
    <property type="entry name" value="AspRS_core"/>
    <property type="match status" value="1"/>
</dbReference>
<evidence type="ECO:0000256" key="1">
    <source>
        <dbReference type="ARBA" id="ARBA00006303"/>
    </source>
</evidence>
<dbReference type="SUPFAM" id="SSF55681">
    <property type="entry name" value="Class II aaRS and biotin synthetases"/>
    <property type="match status" value="1"/>
</dbReference>
<evidence type="ECO:0000256" key="5">
    <source>
        <dbReference type="ARBA" id="ARBA00022917"/>
    </source>
</evidence>
<evidence type="ECO:0000256" key="6">
    <source>
        <dbReference type="ARBA" id="ARBA00023146"/>
    </source>
</evidence>
<dbReference type="RefSeq" id="XP_004357744.1">
    <property type="nucleotide sequence ID" value="XM_004357687.1"/>
</dbReference>
<dbReference type="InterPro" id="IPR047090">
    <property type="entry name" value="AspRS_core"/>
</dbReference>
<dbReference type="GO" id="GO:0006422">
    <property type="term" value="P:aspartyl-tRNA aminoacylation"/>
    <property type="evidence" value="ECO:0007669"/>
    <property type="project" value="TreeGrafter"/>
</dbReference>
<dbReference type="Proteomes" id="UP000007797">
    <property type="component" value="Unassembled WGS sequence"/>
</dbReference>
<dbReference type="NCBIfam" id="NF001750">
    <property type="entry name" value="PRK00476.1"/>
    <property type="match status" value="1"/>
</dbReference>
<dbReference type="InterPro" id="IPR004115">
    <property type="entry name" value="GAD-like_sf"/>
</dbReference>
<dbReference type="AlphaFoldDB" id="F4PXE0"/>
<sequence length="740" mass="83404">MMMMLGSRKNSLGCYSLNQIKRSISYITPPPPSSSKQQTFNYNNNNNNNNHQITTTCNDNNNNNNNISSLWSNFISNSRSINNINNNSLNKYYSTSSNNSASSSNLNNIIERTHDCGELRIKDVGSEVVLYGWVQSLRMIGDNLIFIVLRDGHGTTQLCISSESKQLSLKSTVLEVSLNEIKDIKTNISLESVVSIKGRVIARPQGMTNEKMSTGAIEVSVDELCLLNQCRDLPFTIEHDTGVTEEMRLRHRYVDLRRPDVQHNIRLRSRVAMAARDFLTRQKFTEVETPTLFRPTPEGAREYLVPTRMAGQFYSLPQSPQQYKQLLMVGGMDRYFQLARCYRDEDLRADRQPEFTQIDMEMSFVNVDMVYRIIEGLIVSMWREAGYTIQAPFPFLSYKDALSRFGVDKPDTRYGLEMRDLSSVFANTSIPLLKKILDATPPSTFEEAKSVIKCIKLPQVLNHFTSKEIDQLVLDSKTFAPGSPGLIAIKCQSDREWKSMLSKHMSSQEVDQIINRFAMEYKEPVQAGDLILLSAGPRCIVEPVLGKTRILCANMMRDKKLLEINPRQFNFLWVVDFPLFTPADYLNENSPLQATHHPFTAPHPDDIHHLANGTKPSDFSHIRGLHYDIVLNGVELGGGSIRIHNSALQLKVLEGVLKLEPHLVQRFSHLLNALSLGCPPHGGIALGFDRLMALMVGSPSIRDVIAFPKTSGGRELMTNSPSQVTSAELTELGLKLLNKE</sequence>
<dbReference type="SUPFAM" id="SSF50249">
    <property type="entry name" value="Nucleic acid-binding proteins"/>
    <property type="match status" value="1"/>
</dbReference>
<dbReference type="Pfam" id="PF00152">
    <property type="entry name" value="tRNA-synt_2"/>
    <property type="match status" value="1"/>
</dbReference>
<proteinExistence type="inferred from homology"/>
<dbReference type="Gene3D" id="2.40.50.140">
    <property type="entry name" value="Nucleic acid-binding proteins"/>
    <property type="match status" value="1"/>
</dbReference>
<gene>
    <name evidence="8" type="primary">maspS</name>
    <name evidence="8" type="ORF">DFA_00027</name>
</gene>
<dbReference type="STRING" id="1054147.F4PXE0"/>
<dbReference type="InterPro" id="IPR047089">
    <property type="entry name" value="Asp-tRNA-ligase_1_N"/>
</dbReference>
<dbReference type="InterPro" id="IPR004364">
    <property type="entry name" value="Aa-tRNA-synt_II"/>
</dbReference>
<dbReference type="GO" id="GO:0005524">
    <property type="term" value="F:ATP binding"/>
    <property type="evidence" value="ECO:0007669"/>
    <property type="project" value="UniProtKB-KW"/>
</dbReference>
<dbReference type="OrthoDB" id="439710at2759"/>
<dbReference type="PRINTS" id="PR01042">
    <property type="entry name" value="TRNASYNTHASP"/>
</dbReference>
<dbReference type="InterPro" id="IPR012340">
    <property type="entry name" value="NA-bd_OB-fold"/>
</dbReference>
<dbReference type="CDD" id="cd04317">
    <property type="entry name" value="EcAspRS_like_N"/>
    <property type="match status" value="1"/>
</dbReference>
<keyword evidence="4" id="KW-0067">ATP-binding</keyword>
<dbReference type="KEGG" id="dfa:DFA_00027"/>
<reference evidence="9" key="1">
    <citation type="journal article" date="2011" name="Genome Res.">
        <title>Phylogeny-wide analysis of social amoeba genomes highlights ancient origins for complex intercellular communication.</title>
        <authorList>
            <person name="Heidel A.J."/>
            <person name="Lawal H.M."/>
            <person name="Felder M."/>
            <person name="Schilde C."/>
            <person name="Helps N.R."/>
            <person name="Tunggal B."/>
            <person name="Rivero F."/>
            <person name="John U."/>
            <person name="Schleicher M."/>
            <person name="Eichinger L."/>
            <person name="Platzer M."/>
            <person name="Noegel A.A."/>
            <person name="Schaap P."/>
            <person name="Gloeckner G."/>
        </authorList>
    </citation>
    <scope>NUCLEOTIDE SEQUENCE [LARGE SCALE GENOMIC DNA]</scope>
    <source>
        <strain evidence="9">SH3</strain>
    </source>
</reference>
<evidence type="ECO:0000313" key="9">
    <source>
        <dbReference type="Proteomes" id="UP000007797"/>
    </source>
</evidence>
<evidence type="ECO:0000259" key="7">
    <source>
        <dbReference type="PROSITE" id="PS50862"/>
    </source>
</evidence>
<feature type="domain" description="Aminoacyl-transfer RNA synthetases class-II family profile" evidence="7">
    <location>
        <begin position="265"/>
        <end position="708"/>
    </location>
</feature>
<accession>F4PXE0</accession>
<dbReference type="GO" id="GO:0004815">
    <property type="term" value="F:aspartate-tRNA ligase activity"/>
    <property type="evidence" value="ECO:0007669"/>
    <property type="project" value="TreeGrafter"/>
</dbReference>
<name>F4PXE0_CACFS</name>
<dbReference type="PANTHER" id="PTHR22594:SF5">
    <property type="entry name" value="ASPARTATE--TRNA LIGASE, MITOCHONDRIAL"/>
    <property type="match status" value="1"/>
</dbReference>
<dbReference type="EMBL" id="GL883014">
    <property type="protein sequence ID" value="EGG19450.1"/>
    <property type="molecule type" value="Genomic_DNA"/>
</dbReference>
<organism evidence="8 9">
    <name type="scientific">Cavenderia fasciculata</name>
    <name type="common">Slime mold</name>
    <name type="synonym">Dictyostelium fasciculatum</name>
    <dbReference type="NCBI Taxonomy" id="261658"/>
    <lineage>
        <taxon>Eukaryota</taxon>
        <taxon>Amoebozoa</taxon>
        <taxon>Evosea</taxon>
        <taxon>Eumycetozoa</taxon>
        <taxon>Dictyostelia</taxon>
        <taxon>Acytosteliales</taxon>
        <taxon>Cavenderiaceae</taxon>
        <taxon>Cavenderia</taxon>
    </lineage>
</organism>
<comment type="similarity">
    <text evidence="1">Belongs to the class-II aminoacyl-tRNA synthetase family. Type 1 subfamily.</text>
</comment>
<keyword evidence="5" id="KW-0648">Protein biosynthesis</keyword>